<gene>
    <name evidence="9" type="ORF">QJS35_11055</name>
</gene>
<keyword evidence="10" id="KW-1185">Reference proteome</keyword>
<dbReference type="RefSeq" id="WP_232185631.1">
    <property type="nucleotide sequence ID" value="NZ_JAIOAP010000005.1"/>
</dbReference>
<evidence type="ECO:0000256" key="6">
    <source>
        <dbReference type="ARBA" id="ARBA00022989"/>
    </source>
</evidence>
<dbReference type="Pfam" id="PF03845">
    <property type="entry name" value="Spore_permease"/>
    <property type="match status" value="1"/>
</dbReference>
<dbReference type="NCBIfam" id="TIGR00912">
    <property type="entry name" value="2A0309"/>
    <property type="match status" value="1"/>
</dbReference>
<dbReference type="EMBL" id="JASKHM010000005">
    <property type="protein sequence ID" value="MEQ4482934.1"/>
    <property type="molecule type" value="Genomic_DNA"/>
</dbReference>
<feature type="transmembrane region" description="Helical" evidence="8">
    <location>
        <begin position="305"/>
        <end position="325"/>
    </location>
</feature>
<evidence type="ECO:0000313" key="9">
    <source>
        <dbReference type="EMBL" id="MEQ4482934.1"/>
    </source>
</evidence>
<feature type="transmembrane region" description="Helical" evidence="8">
    <location>
        <begin position="40"/>
        <end position="61"/>
    </location>
</feature>
<dbReference type="InterPro" id="IPR004761">
    <property type="entry name" value="Spore_GerAB"/>
</dbReference>
<feature type="transmembrane region" description="Helical" evidence="8">
    <location>
        <begin position="271"/>
        <end position="293"/>
    </location>
</feature>
<dbReference type="Gene3D" id="1.20.1740.10">
    <property type="entry name" value="Amino acid/polyamine transporter I"/>
    <property type="match status" value="1"/>
</dbReference>
<evidence type="ECO:0000256" key="7">
    <source>
        <dbReference type="ARBA" id="ARBA00023136"/>
    </source>
</evidence>
<keyword evidence="4" id="KW-0309">Germination</keyword>
<proteinExistence type="inferred from homology"/>
<evidence type="ECO:0000256" key="1">
    <source>
        <dbReference type="ARBA" id="ARBA00004141"/>
    </source>
</evidence>
<comment type="caution">
    <text evidence="9">The sequence shown here is derived from an EMBL/GenBank/DDBJ whole genome shotgun (WGS) entry which is preliminary data.</text>
</comment>
<feature type="transmembrane region" description="Helical" evidence="8">
    <location>
        <begin position="118"/>
        <end position="137"/>
    </location>
</feature>
<evidence type="ECO:0000313" key="10">
    <source>
        <dbReference type="Proteomes" id="UP001493487"/>
    </source>
</evidence>
<dbReference type="Proteomes" id="UP001493487">
    <property type="component" value="Unassembled WGS sequence"/>
</dbReference>
<dbReference type="PANTHER" id="PTHR34975:SF2">
    <property type="entry name" value="SPORE GERMINATION PROTEIN A2"/>
    <property type="match status" value="1"/>
</dbReference>
<evidence type="ECO:0000256" key="2">
    <source>
        <dbReference type="ARBA" id="ARBA00007998"/>
    </source>
</evidence>
<reference evidence="9 10" key="1">
    <citation type="journal article" date="2023" name="Genome Announc.">
        <title>Pan-Genome Analyses of the Genus Cohnella and Proposal of the Novel Species Cohnella silvisoli sp. nov., Isolated from Forest Soil.</title>
        <authorList>
            <person name="Wang C."/>
            <person name="Mao L."/>
            <person name="Bao G."/>
            <person name="Zhu H."/>
        </authorList>
    </citation>
    <scope>NUCLEOTIDE SEQUENCE [LARGE SCALE GENOMIC DNA]</scope>
    <source>
        <strain evidence="9 10">NL03-T5-1</strain>
    </source>
</reference>
<comment type="similarity">
    <text evidence="2">Belongs to the amino acid-polyamine-organocation (APC) superfamily. Spore germination protein (SGP) (TC 2.A.3.9) family.</text>
</comment>
<feature type="transmembrane region" description="Helical" evidence="8">
    <location>
        <begin position="12"/>
        <end position="28"/>
    </location>
</feature>
<feature type="transmembrane region" description="Helical" evidence="8">
    <location>
        <begin position="188"/>
        <end position="206"/>
    </location>
</feature>
<name>A0ABV1KSD0_9BACL</name>
<feature type="transmembrane region" description="Helical" evidence="8">
    <location>
        <begin position="337"/>
        <end position="359"/>
    </location>
</feature>
<accession>A0ABV1KSD0</accession>
<comment type="subcellular location">
    <subcellularLocation>
        <location evidence="1">Membrane</location>
        <topology evidence="1">Multi-pass membrane protein</topology>
    </subcellularLocation>
</comment>
<keyword evidence="6 8" id="KW-1133">Transmembrane helix</keyword>
<feature type="transmembrane region" description="Helical" evidence="8">
    <location>
        <begin position="149"/>
        <end position="168"/>
    </location>
</feature>
<keyword evidence="5 8" id="KW-0812">Transmembrane</keyword>
<keyword evidence="3" id="KW-0813">Transport</keyword>
<sequence length="366" mass="40856">MVEQQTISARQMTIITILFSTGSAILIIPSDMASMAKQDAWIAALVGMGFGCFIIWLFNALAIRFPRMTLVEIAEAVLGKWLGGALMLLVMISLLISGSGAVLYFVGNFMVTQMMPETPIQAFNILYAVIVVIGVRLGLETLARSAEILFPWFILLLVLFFIVVAFKIKPENIQPIMENGIKPLWPPALSLISIVFLPSIVLLMVTSDVNQPKEARKALFKGSLYGGMIITVITGMATMVLGPDLAARSMYASYLLAQKISLGHFLQRIEAIVAAIWLIAIYFRITFYFYAVVQTLAHILRLKDYRPLVLPLGLILVVLSVVNYPNVAYMQDWDNRIWPALMLANGLFFPLLLFVVSFLRKKRTNR</sequence>
<feature type="transmembrane region" description="Helical" evidence="8">
    <location>
        <begin position="218"/>
        <end position="241"/>
    </location>
</feature>
<keyword evidence="7 8" id="KW-0472">Membrane</keyword>
<evidence type="ECO:0000256" key="8">
    <source>
        <dbReference type="SAM" id="Phobius"/>
    </source>
</evidence>
<evidence type="ECO:0000256" key="5">
    <source>
        <dbReference type="ARBA" id="ARBA00022692"/>
    </source>
</evidence>
<evidence type="ECO:0000256" key="4">
    <source>
        <dbReference type="ARBA" id="ARBA00022544"/>
    </source>
</evidence>
<dbReference type="PANTHER" id="PTHR34975">
    <property type="entry name" value="SPORE GERMINATION PROTEIN A2"/>
    <property type="match status" value="1"/>
</dbReference>
<protein>
    <submittedName>
        <fullName evidence="9">Endospore germination permease</fullName>
    </submittedName>
</protein>
<evidence type="ECO:0000256" key="3">
    <source>
        <dbReference type="ARBA" id="ARBA00022448"/>
    </source>
</evidence>
<organism evidence="9 10">
    <name type="scientific">Cohnella silvisoli</name>
    <dbReference type="NCBI Taxonomy" id="2873699"/>
    <lineage>
        <taxon>Bacteria</taxon>
        <taxon>Bacillati</taxon>
        <taxon>Bacillota</taxon>
        <taxon>Bacilli</taxon>
        <taxon>Bacillales</taxon>
        <taxon>Paenibacillaceae</taxon>
        <taxon>Cohnella</taxon>
    </lineage>
</organism>
<feature type="transmembrane region" description="Helical" evidence="8">
    <location>
        <begin position="81"/>
        <end position="106"/>
    </location>
</feature>